<dbReference type="AlphaFoldDB" id="A0A1C6I757"/>
<dbReference type="EMBL" id="FMHG01000001">
    <property type="protein sequence ID" value="SCJ65651.1"/>
    <property type="molecule type" value="Genomic_DNA"/>
</dbReference>
<accession>A0A1C6I757</accession>
<name>A0A1C6I757_9FIRM</name>
<reference evidence="1" key="1">
    <citation type="submission" date="2015-09" db="EMBL/GenBank/DDBJ databases">
        <authorList>
            <consortium name="Pathogen Informatics"/>
        </authorList>
    </citation>
    <scope>NUCLEOTIDE SEQUENCE</scope>
    <source>
        <strain evidence="1">2789STDY5834896</strain>
    </source>
</reference>
<sequence>MTQKDIVLDAMRRQGQALALDLQGRAAGMTGTELYAESGYIPDFAAAKATQNMLARPAGFVCRSTAGRVVRLLQPYDSDTYSAEPEELPAQWGFVWSTDPAKALPFVALATSPYMTGDCCTEEGQVYRSKIDHNVHAPSAYPQGWDLLGETPAQ</sequence>
<evidence type="ECO:0000313" key="1">
    <source>
        <dbReference type="EMBL" id="SCJ65651.1"/>
    </source>
</evidence>
<proteinExistence type="predicted"/>
<protein>
    <submittedName>
        <fullName evidence="1">Uncharacterized protein</fullName>
    </submittedName>
</protein>
<gene>
    <name evidence="1" type="ORF">SAMEA3545359_01286</name>
</gene>
<organism evidence="1">
    <name type="scientific">uncultured Anaerotruncus sp</name>
    <dbReference type="NCBI Taxonomy" id="905011"/>
    <lineage>
        <taxon>Bacteria</taxon>
        <taxon>Bacillati</taxon>
        <taxon>Bacillota</taxon>
        <taxon>Clostridia</taxon>
        <taxon>Eubacteriales</taxon>
        <taxon>Oscillospiraceae</taxon>
        <taxon>Anaerotruncus</taxon>
        <taxon>environmental samples</taxon>
    </lineage>
</organism>